<dbReference type="RefSeq" id="WP_106238718.1">
    <property type="nucleotide sequence ID" value="NZ_PVZC01000001.1"/>
</dbReference>
<feature type="transmembrane region" description="Helical" evidence="7">
    <location>
        <begin position="247"/>
        <end position="274"/>
    </location>
</feature>
<proteinExistence type="inferred from homology"/>
<dbReference type="Proteomes" id="UP000237846">
    <property type="component" value="Unassembled WGS sequence"/>
</dbReference>
<comment type="similarity">
    <text evidence="2">Belongs to the cytochrome ubiquinol oxidase subunit 2 family.</text>
</comment>
<keyword evidence="6 7" id="KW-0472">Membrane</keyword>
<evidence type="ECO:0000256" key="7">
    <source>
        <dbReference type="SAM" id="Phobius"/>
    </source>
</evidence>
<evidence type="ECO:0000256" key="3">
    <source>
        <dbReference type="ARBA" id="ARBA00022475"/>
    </source>
</evidence>
<comment type="subcellular location">
    <subcellularLocation>
        <location evidence="1">Cell membrane</location>
        <topology evidence="1">Multi-pass membrane protein</topology>
    </subcellularLocation>
</comment>
<sequence length="317" mass="32420">MEILWIAVFAVLVGGYFVLEGFTIGVGVLLPVVARTERERATAVAGIGPFFLGNEVWLVAVVGVLFGVFPELEGRLLAGLYPVVVLFLVAWVLRSAGLWMRARGESAAWRAVWDTAITAGSVLMAAMWGVALANAAAGLPAEPGTPMPGLLHPYALLGAVTMVAVLAAHGAAFLAGRVADTPGERAAKLLVRLPMAALAVLAVAALGAPMAGGRVDLWWIGAGAILMVAALATLRAAALVRGGGGGAFGYTAVAAAAPALAVVTGALGVLQAHAAPQPTLLVLTLTAGPVLPLLALAQVWLWRTFWGVVDRTTASYL</sequence>
<evidence type="ECO:0000256" key="4">
    <source>
        <dbReference type="ARBA" id="ARBA00022692"/>
    </source>
</evidence>
<feature type="transmembrane region" description="Helical" evidence="7">
    <location>
        <begin position="42"/>
        <end position="68"/>
    </location>
</feature>
<reference evidence="8 9" key="1">
    <citation type="submission" date="2018-03" db="EMBL/GenBank/DDBJ databases">
        <title>Genomic Encyclopedia of Archaeal and Bacterial Type Strains, Phase II (KMG-II): from individual species to whole genera.</title>
        <authorList>
            <person name="Goeker M."/>
        </authorList>
    </citation>
    <scope>NUCLEOTIDE SEQUENCE [LARGE SCALE GENOMIC DNA]</scope>
    <source>
        <strain evidence="8 9">DSM 45601</strain>
    </source>
</reference>
<protein>
    <submittedName>
        <fullName evidence="8">Cytochrome d oxidase subunit CydB</fullName>
    </submittedName>
</protein>
<dbReference type="InterPro" id="IPR003317">
    <property type="entry name" value="Cyt-d_oxidase_su2"/>
</dbReference>
<dbReference type="EMBL" id="PVZC01000001">
    <property type="protein sequence ID" value="PRY02009.1"/>
    <property type="molecule type" value="Genomic_DNA"/>
</dbReference>
<organism evidence="8 9">
    <name type="scientific">Allonocardiopsis opalescens</name>
    <dbReference type="NCBI Taxonomy" id="1144618"/>
    <lineage>
        <taxon>Bacteria</taxon>
        <taxon>Bacillati</taxon>
        <taxon>Actinomycetota</taxon>
        <taxon>Actinomycetes</taxon>
        <taxon>Streptosporangiales</taxon>
        <taxon>Allonocardiopsis</taxon>
    </lineage>
</organism>
<feature type="transmembrane region" description="Helical" evidence="7">
    <location>
        <begin position="6"/>
        <end position="30"/>
    </location>
</feature>
<gene>
    <name evidence="8" type="ORF">CLV72_101607</name>
</gene>
<comment type="caution">
    <text evidence="8">The sequence shown here is derived from an EMBL/GenBank/DDBJ whole genome shotgun (WGS) entry which is preliminary data.</text>
</comment>
<dbReference type="GO" id="GO:0019646">
    <property type="term" value="P:aerobic electron transport chain"/>
    <property type="evidence" value="ECO:0007669"/>
    <property type="project" value="TreeGrafter"/>
</dbReference>
<keyword evidence="4 7" id="KW-0812">Transmembrane</keyword>
<keyword evidence="9" id="KW-1185">Reference proteome</keyword>
<evidence type="ECO:0000256" key="6">
    <source>
        <dbReference type="ARBA" id="ARBA00023136"/>
    </source>
</evidence>
<dbReference type="AlphaFoldDB" id="A0A2T0QDK9"/>
<dbReference type="PANTHER" id="PTHR43141">
    <property type="entry name" value="CYTOCHROME BD2 SUBUNIT II"/>
    <property type="match status" value="1"/>
</dbReference>
<evidence type="ECO:0000256" key="2">
    <source>
        <dbReference type="ARBA" id="ARBA00007543"/>
    </source>
</evidence>
<feature type="transmembrane region" description="Helical" evidence="7">
    <location>
        <begin position="111"/>
        <end position="134"/>
    </location>
</feature>
<feature type="transmembrane region" description="Helical" evidence="7">
    <location>
        <begin position="280"/>
        <end position="302"/>
    </location>
</feature>
<dbReference type="Pfam" id="PF02322">
    <property type="entry name" value="Cyt_bd_oxida_II"/>
    <property type="match status" value="1"/>
</dbReference>
<dbReference type="GO" id="GO:0016682">
    <property type="term" value="F:oxidoreductase activity, acting on diphenols and related substances as donors, oxygen as acceptor"/>
    <property type="evidence" value="ECO:0007669"/>
    <property type="project" value="TreeGrafter"/>
</dbReference>
<feature type="transmembrane region" description="Helical" evidence="7">
    <location>
        <begin position="189"/>
        <end position="211"/>
    </location>
</feature>
<dbReference type="GO" id="GO:0070069">
    <property type="term" value="C:cytochrome complex"/>
    <property type="evidence" value="ECO:0007669"/>
    <property type="project" value="TreeGrafter"/>
</dbReference>
<evidence type="ECO:0000256" key="5">
    <source>
        <dbReference type="ARBA" id="ARBA00022989"/>
    </source>
</evidence>
<feature type="transmembrane region" description="Helical" evidence="7">
    <location>
        <begin position="154"/>
        <end position="177"/>
    </location>
</feature>
<evidence type="ECO:0000313" key="8">
    <source>
        <dbReference type="EMBL" id="PRY02009.1"/>
    </source>
</evidence>
<feature type="transmembrane region" description="Helical" evidence="7">
    <location>
        <begin position="217"/>
        <end position="240"/>
    </location>
</feature>
<dbReference type="GO" id="GO:0009055">
    <property type="term" value="F:electron transfer activity"/>
    <property type="evidence" value="ECO:0007669"/>
    <property type="project" value="TreeGrafter"/>
</dbReference>
<evidence type="ECO:0000256" key="1">
    <source>
        <dbReference type="ARBA" id="ARBA00004651"/>
    </source>
</evidence>
<keyword evidence="5 7" id="KW-1133">Transmembrane helix</keyword>
<feature type="transmembrane region" description="Helical" evidence="7">
    <location>
        <begin position="80"/>
        <end position="99"/>
    </location>
</feature>
<dbReference type="PANTHER" id="PTHR43141:SF4">
    <property type="entry name" value="CYTOCHROME BD2 SUBUNIT II"/>
    <property type="match status" value="1"/>
</dbReference>
<accession>A0A2T0QDK9</accession>
<evidence type="ECO:0000313" key="9">
    <source>
        <dbReference type="Proteomes" id="UP000237846"/>
    </source>
</evidence>
<dbReference type="GO" id="GO:0005886">
    <property type="term" value="C:plasma membrane"/>
    <property type="evidence" value="ECO:0007669"/>
    <property type="project" value="UniProtKB-SubCell"/>
</dbReference>
<dbReference type="OrthoDB" id="9776710at2"/>
<keyword evidence="3" id="KW-1003">Cell membrane</keyword>
<name>A0A2T0QDK9_9ACTN</name>